<evidence type="ECO:0000256" key="5">
    <source>
        <dbReference type="ARBA" id="ARBA00023163"/>
    </source>
</evidence>
<keyword evidence="5" id="KW-0804">Transcription</keyword>
<evidence type="ECO:0000313" key="10">
    <source>
        <dbReference type="Proteomes" id="UP000193834"/>
    </source>
</evidence>
<keyword evidence="1 6" id="KW-0597">Phosphoprotein</keyword>
<dbReference type="InterPro" id="IPR011006">
    <property type="entry name" value="CheY-like_superfamily"/>
</dbReference>
<feature type="domain" description="Response regulatory" evidence="8">
    <location>
        <begin position="4"/>
        <end position="118"/>
    </location>
</feature>
<dbReference type="SMART" id="SM01043">
    <property type="entry name" value="BTAD"/>
    <property type="match status" value="1"/>
</dbReference>
<gene>
    <name evidence="9" type="ORF">SAMN06295960_2349</name>
</gene>
<dbReference type="SUPFAM" id="SSF52172">
    <property type="entry name" value="CheY-like"/>
    <property type="match status" value="1"/>
</dbReference>
<dbReference type="Pfam" id="PF00072">
    <property type="entry name" value="Response_reg"/>
    <property type="match status" value="1"/>
</dbReference>
<organism evidence="9 10">
    <name type="scientific">Paenibacillus aquistagni</name>
    <dbReference type="NCBI Taxonomy" id="1852522"/>
    <lineage>
        <taxon>Bacteria</taxon>
        <taxon>Bacillati</taxon>
        <taxon>Bacillota</taxon>
        <taxon>Bacilli</taxon>
        <taxon>Bacillales</taxon>
        <taxon>Paenibacillaceae</taxon>
        <taxon>Paenibacillus</taxon>
    </lineage>
</organism>
<dbReference type="Gene3D" id="1.10.10.10">
    <property type="entry name" value="Winged helix-like DNA-binding domain superfamily/Winged helix DNA-binding domain"/>
    <property type="match status" value="1"/>
</dbReference>
<feature type="modified residue" description="4-aspartylphosphate" evidence="6">
    <location>
        <position position="55"/>
    </location>
</feature>
<dbReference type="GO" id="GO:0032993">
    <property type="term" value="C:protein-DNA complex"/>
    <property type="evidence" value="ECO:0007669"/>
    <property type="project" value="TreeGrafter"/>
</dbReference>
<dbReference type="Gene3D" id="3.40.50.2300">
    <property type="match status" value="1"/>
</dbReference>
<accession>A0A1X7KCU9</accession>
<dbReference type="GO" id="GO:0000976">
    <property type="term" value="F:transcription cis-regulatory region binding"/>
    <property type="evidence" value="ECO:0007669"/>
    <property type="project" value="TreeGrafter"/>
</dbReference>
<dbReference type="PANTHER" id="PTHR48111">
    <property type="entry name" value="REGULATOR OF RPOS"/>
    <property type="match status" value="1"/>
</dbReference>
<evidence type="ECO:0000256" key="2">
    <source>
        <dbReference type="ARBA" id="ARBA00023012"/>
    </source>
</evidence>
<dbReference type="InterPro" id="IPR016032">
    <property type="entry name" value="Sig_transdc_resp-reg_C-effctor"/>
</dbReference>
<keyword evidence="2" id="KW-0902">Two-component regulatory system</keyword>
<evidence type="ECO:0000256" key="6">
    <source>
        <dbReference type="PROSITE-ProRule" id="PRU00169"/>
    </source>
</evidence>
<keyword evidence="4" id="KW-0238">DNA-binding</keyword>
<evidence type="ECO:0000256" key="4">
    <source>
        <dbReference type="ARBA" id="ARBA00023125"/>
    </source>
</evidence>
<dbReference type="InterPro" id="IPR039420">
    <property type="entry name" value="WalR-like"/>
</dbReference>
<protein>
    <submittedName>
        <fullName evidence="9">Two-component response regulator, SAPR family, consists of REC, wHTH and BTAD domains</fullName>
    </submittedName>
</protein>
<dbReference type="InterPro" id="IPR001789">
    <property type="entry name" value="Sig_transdc_resp-reg_receiver"/>
</dbReference>
<dbReference type="SUPFAM" id="SSF46894">
    <property type="entry name" value="C-terminal effector domain of the bipartite response regulators"/>
    <property type="match status" value="1"/>
</dbReference>
<dbReference type="Proteomes" id="UP000193834">
    <property type="component" value="Unassembled WGS sequence"/>
</dbReference>
<dbReference type="OrthoDB" id="3190595at2"/>
<dbReference type="InterPro" id="IPR005158">
    <property type="entry name" value="BTAD"/>
</dbReference>
<dbReference type="InterPro" id="IPR011990">
    <property type="entry name" value="TPR-like_helical_dom_sf"/>
</dbReference>
<dbReference type="Gene3D" id="1.25.40.10">
    <property type="entry name" value="Tetratricopeptide repeat domain"/>
    <property type="match status" value="1"/>
</dbReference>
<feature type="compositionally biased region" description="Basic and acidic residues" evidence="7">
    <location>
        <begin position="149"/>
        <end position="164"/>
    </location>
</feature>
<dbReference type="PANTHER" id="PTHR48111:SF69">
    <property type="entry name" value="RESPONSE REGULATOR RECEIVER"/>
    <property type="match status" value="1"/>
</dbReference>
<dbReference type="PROSITE" id="PS50110">
    <property type="entry name" value="RESPONSE_REGULATORY"/>
    <property type="match status" value="1"/>
</dbReference>
<dbReference type="EMBL" id="FXAZ01000002">
    <property type="protein sequence ID" value="SMG39036.1"/>
    <property type="molecule type" value="Genomic_DNA"/>
</dbReference>
<dbReference type="RefSeq" id="WP_085494522.1">
    <property type="nucleotide sequence ID" value="NZ_FXAZ01000002.1"/>
</dbReference>
<dbReference type="GO" id="GO:0000156">
    <property type="term" value="F:phosphorelay response regulator activity"/>
    <property type="evidence" value="ECO:0007669"/>
    <property type="project" value="TreeGrafter"/>
</dbReference>
<evidence type="ECO:0000256" key="1">
    <source>
        <dbReference type="ARBA" id="ARBA00022553"/>
    </source>
</evidence>
<evidence type="ECO:0000259" key="8">
    <source>
        <dbReference type="PROSITE" id="PS50110"/>
    </source>
</evidence>
<evidence type="ECO:0000313" key="9">
    <source>
        <dbReference type="EMBL" id="SMG39036.1"/>
    </source>
</evidence>
<dbReference type="GO" id="GO:0006355">
    <property type="term" value="P:regulation of DNA-templated transcription"/>
    <property type="evidence" value="ECO:0007669"/>
    <property type="project" value="InterPro"/>
</dbReference>
<feature type="compositionally biased region" description="Basic and acidic residues" evidence="7">
    <location>
        <begin position="128"/>
        <end position="139"/>
    </location>
</feature>
<feature type="region of interest" description="Disordered" evidence="7">
    <location>
        <begin position="128"/>
        <end position="164"/>
    </location>
</feature>
<keyword evidence="3" id="KW-0805">Transcription regulation</keyword>
<dbReference type="GO" id="GO:0005829">
    <property type="term" value="C:cytosol"/>
    <property type="evidence" value="ECO:0007669"/>
    <property type="project" value="TreeGrafter"/>
</dbReference>
<dbReference type="SMART" id="SM00448">
    <property type="entry name" value="REC"/>
    <property type="match status" value="1"/>
</dbReference>
<dbReference type="InterPro" id="IPR036388">
    <property type="entry name" value="WH-like_DNA-bd_sf"/>
</dbReference>
<reference evidence="9 10" key="1">
    <citation type="submission" date="2017-04" db="EMBL/GenBank/DDBJ databases">
        <authorList>
            <person name="Afonso C.L."/>
            <person name="Miller P.J."/>
            <person name="Scott M.A."/>
            <person name="Spackman E."/>
            <person name="Goraichik I."/>
            <person name="Dimitrov K.M."/>
            <person name="Suarez D.L."/>
            <person name="Swayne D.E."/>
        </authorList>
    </citation>
    <scope>NUCLEOTIDE SEQUENCE [LARGE SCALE GENOMIC DNA]</scope>
    <source>
        <strain evidence="9 10">11</strain>
    </source>
</reference>
<dbReference type="STRING" id="1852522.SAMN06295960_2349"/>
<dbReference type="SUPFAM" id="SSF48452">
    <property type="entry name" value="TPR-like"/>
    <property type="match status" value="1"/>
</dbReference>
<evidence type="ECO:0000256" key="3">
    <source>
        <dbReference type="ARBA" id="ARBA00023015"/>
    </source>
</evidence>
<proteinExistence type="predicted"/>
<dbReference type="AlphaFoldDB" id="A0A1X7KCU9"/>
<sequence>MTYRILVVDDELPALDRMKDLLQQEELVEEVTLFSHAEQALEWAVLHQPDIIFLDIQMPGIHGLEFANRLLQASLRSEVVFVTAYHQYALQAFELSAVDYILKPVKQERLSQTLSRIHRRYAFTRLANREQGESKEDNHCVPPSSKDGVGLDKSRDPHLSPEVGEEHPYPRIYCLGRLRIQSANGEMKWHTAKVKELFAYLLYKGEVSLEQMIEDVFPHSEPSKGKAYVHTCVYQIRRAVQELDLQEYIQIKYSDRMYRLQLREVWQDREAFVHGVSKRAGIEAIEEQTLLYQGDWCEGLDSMWMLSYREELRDRFLWLMEDKIDYYRKHGDGRMALANARRLLTLDPWNEHYALRIAEIYMEAQEKGRAKQFILDYIEQYEREWGEPLPEAWYEQMEDILEQ</sequence>
<keyword evidence="10" id="KW-1185">Reference proteome</keyword>
<name>A0A1X7KCU9_9BACL</name>
<evidence type="ECO:0000256" key="7">
    <source>
        <dbReference type="SAM" id="MobiDB-lite"/>
    </source>
</evidence>